<name>A0A0M6ZQN5_9HYPH</name>
<evidence type="ECO:0000313" key="2">
    <source>
        <dbReference type="Proteomes" id="UP000053235"/>
    </source>
</evidence>
<proteinExistence type="predicted"/>
<dbReference type="AlphaFoldDB" id="A0A0M6ZQN5"/>
<dbReference type="Proteomes" id="UP000053235">
    <property type="component" value="Unassembled WGS sequence"/>
</dbReference>
<dbReference type="EMBL" id="CXWD01000002">
    <property type="protein sequence ID" value="CTQ65089.1"/>
    <property type="molecule type" value="Genomic_DNA"/>
</dbReference>
<protein>
    <submittedName>
        <fullName evidence="1">Uncharacterized protein</fullName>
    </submittedName>
</protein>
<accession>A0A0M6ZQN5</accession>
<gene>
    <name evidence="1" type="ORF">LAX5112_00506</name>
</gene>
<sequence>MIQFEWRFSLRGAVCPGQGAYLLRTGRGCKRLFELFLKVTPSCLFARSFLGNRGFDCAQALLEGCALCRLMPFSNRLAALKLSYPAIVS</sequence>
<keyword evidence="2" id="KW-1185">Reference proteome</keyword>
<organism evidence="1 2">
    <name type="scientific">Roseibium alexandrii</name>
    <dbReference type="NCBI Taxonomy" id="388408"/>
    <lineage>
        <taxon>Bacteria</taxon>
        <taxon>Pseudomonadati</taxon>
        <taxon>Pseudomonadota</taxon>
        <taxon>Alphaproteobacteria</taxon>
        <taxon>Hyphomicrobiales</taxon>
        <taxon>Stappiaceae</taxon>
        <taxon>Roseibium</taxon>
    </lineage>
</organism>
<evidence type="ECO:0000313" key="1">
    <source>
        <dbReference type="EMBL" id="CTQ65089.1"/>
    </source>
</evidence>
<reference evidence="2" key="1">
    <citation type="submission" date="2015-07" db="EMBL/GenBank/DDBJ databases">
        <authorList>
            <person name="Rodrigo-Torres Lidia"/>
            <person name="Arahal R.David."/>
        </authorList>
    </citation>
    <scope>NUCLEOTIDE SEQUENCE [LARGE SCALE GENOMIC DNA]</scope>
    <source>
        <strain evidence="2">CECT 5112</strain>
    </source>
</reference>
<dbReference type="STRING" id="388408.LAX5112_00506"/>